<dbReference type="PROSITE" id="PS51257">
    <property type="entry name" value="PROKAR_LIPOPROTEIN"/>
    <property type="match status" value="1"/>
</dbReference>
<dbReference type="Pfam" id="PF03180">
    <property type="entry name" value="Lipoprotein_9"/>
    <property type="match status" value="1"/>
</dbReference>
<dbReference type="PANTHER" id="PTHR30429:SF0">
    <property type="entry name" value="METHIONINE-BINDING LIPOPROTEIN METQ"/>
    <property type="match status" value="1"/>
</dbReference>
<reference evidence="9 10" key="1">
    <citation type="submission" date="2018-12" db="EMBL/GenBank/DDBJ databases">
        <title>Bacillus yapensis draft genome sequence.</title>
        <authorList>
            <person name="Yu L."/>
            <person name="Xu X."/>
            <person name="Tang X."/>
        </authorList>
    </citation>
    <scope>NUCLEOTIDE SEQUENCE [LARGE SCALE GENOMIC DNA]</scope>
    <source>
        <strain evidence="9 10">XXST-01</strain>
    </source>
</reference>
<dbReference type="SUPFAM" id="SSF53850">
    <property type="entry name" value="Periplasmic binding protein-like II"/>
    <property type="match status" value="1"/>
</dbReference>
<evidence type="ECO:0000313" key="9">
    <source>
        <dbReference type="EMBL" id="RTR27128.1"/>
    </source>
</evidence>
<organism evidence="9 10">
    <name type="scientific">Bacillus yapensis</name>
    <dbReference type="NCBI Taxonomy" id="2492960"/>
    <lineage>
        <taxon>Bacteria</taxon>
        <taxon>Bacillati</taxon>
        <taxon>Bacillota</taxon>
        <taxon>Bacilli</taxon>
        <taxon>Bacillales</taxon>
        <taxon>Bacillaceae</taxon>
        <taxon>Bacillus</taxon>
    </lineage>
</organism>
<keyword evidence="10" id="KW-1185">Reference proteome</keyword>
<dbReference type="InterPro" id="IPR004872">
    <property type="entry name" value="Lipoprotein_NlpA"/>
</dbReference>
<comment type="caution">
    <text evidence="9">The sequence shown here is derived from an EMBL/GenBank/DDBJ whole genome shotgun (WGS) entry which is preliminary data.</text>
</comment>
<keyword evidence="5 6" id="KW-0449">Lipoprotein</keyword>
<dbReference type="RefSeq" id="WP_126410502.1">
    <property type="nucleotide sequence ID" value="NZ_RXNT01000020.1"/>
</dbReference>
<sequence length="276" mass="30007">MKKWLTAVLVLLVAGFIAACGGNDEKGSNSEGEESKDIKIGATAGPYSDMLTKAIIPGLEEKGYKVEVVEFSDYIQPNKALDNGDIQANLFQHTIYLENFAKENKMGLTGLIAVPTAPMGIYSNTFKSIEEIKDGASITIPNDPTNAARAFNTLQDEGLIVLDENIDPLTVSEKDIVENKKNLVFQPIEAGQLPRSVESADLAAVPGNFALAAGMDLLSALALENMNDSYRNVVAVKTENKDDQLAKDIKEVVESDAFEKVIDEEFKGFGKPEWMK</sequence>
<comment type="subcellular location">
    <subcellularLocation>
        <location evidence="1">Membrane</location>
        <topology evidence="1">Lipid-anchor</topology>
    </subcellularLocation>
</comment>
<dbReference type="EMBL" id="RXNT01000020">
    <property type="protein sequence ID" value="RTR27128.1"/>
    <property type="molecule type" value="Genomic_DNA"/>
</dbReference>
<evidence type="ECO:0000256" key="1">
    <source>
        <dbReference type="ARBA" id="ARBA00004635"/>
    </source>
</evidence>
<protein>
    <recommendedName>
        <fullName evidence="6">Lipoprotein</fullName>
    </recommendedName>
</protein>
<evidence type="ECO:0000256" key="2">
    <source>
        <dbReference type="ARBA" id="ARBA00022729"/>
    </source>
</evidence>
<accession>A0A431VV32</accession>
<dbReference type="GO" id="GO:0016020">
    <property type="term" value="C:membrane"/>
    <property type="evidence" value="ECO:0007669"/>
    <property type="project" value="UniProtKB-SubCell"/>
</dbReference>
<dbReference type="AlphaFoldDB" id="A0A431VV32"/>
<dbReference type="PANTHER" id="PTHR30429">
    <property type="entry name" value="D-METHIONINE-BINDING LIPOPROTEIN METQ"/>
    <property type="match status" value="1"/>
</dbReference>
<evidence type="ECO:0000256" key="8">
    <source>
        <dbReference type="SAM" id="SignalP"/>
    </source>
</evidence>
<evidence type="ECO:0000256" key="7">
    <source>
        <dbReference type="PIRSR" id="PIRSR002854-1"/>
    </source>
</evidence>
<feature type="chain" id="PRO_5039597736" description="Lipoprotein" evidence="8">
    <location>
        <begin position="20"/>
        <end position="276"/>
    </location>
</feature>
<evidence type="ECO:0000256" key="6">
    <source>
        <dbReference type="PIRNR" id="PIRNR002854"/>
    </source>
</evidence>
<dbReference type="Gene3D" id="3.40.190.10">
    <property type="entry name" value="Periplasmic binding protein-like II"/>
    <property type="match status" value="2"/>
</dbReference>
<dbReference type="PIRSF" id="PIRSF002854">
    <property type="entry name" value="MetQ"/>
    <property type="match status" value="1"/>
</dbReference>
<keyword evidence="4" id="KW-0564">Palmitate</keyword>
<evidence type="ECO:0000256" key="5">
    <source>
        <dbReference type="ARBA" id="ARBA00023288"/>
    </source>
</evidence>
<feature type="signal peptide" evidence="8">
    <location>
        <begin position="1"/>
        <end position="19"/>
    </location>
</feature>
<evidence type="ECO:0000256" key="4">
    <source>
        <dbReference type="ARBA" id="ARBA00023139"/>
    </source>
</evidence>
<dbReference type="Proteomes" id="UP000271374">
    <property type="component" value="Unassembled WGS sequence"/>
</dbReference>
<feature type="lipid moiety-binding region" description="S-diacylglycerol cysteine" evidence="7">
    <location>
        <position position="20"/>
    </location>
</feature>
<gene>
    <name evidence="9" type="ORF">EKG37_19790</name>
</gene>
<evidence type="ECO:0000313" key="10">
    <source>
        <dbReference type="Proteomes" id="UP000271374"/>
    </source>
</evidence>
<name>A0A431VV32_9BACI</name>
<proteinExistence type="inferred from homology"/>
<comment type="similarity">
    <text evidence="6">Belongs to the nlpA lipoprotein family.</text>
</comment>
<dbReference type="OrthoDB" id="9812878at2"/>
<evidence type="ECO:0000256" key="3">
    <source>
        <dbReference type="ARBA" id="ARBA00023136"/>
    </source>
</evidence>
<keyword evidence="2 8" id="KW-0732">Signal</keyword>
<keyword evidence="3" id="KW-0472">Membrane</keyword>